<dbReference type="AlphaFoldDB" id="A0A514CIH2"/>
<evidence type="ECO:0000259" key="2">
    <source>
        <dbReference type="Pfam" id="PF12158"/>
    </source>
</evidence>
<accession>A0A514CIH2</accession>
<dbReference type="KEGG" id="echi:FKX85_11410"/>
<dbReference type="RefSeq" id="WP_141614854.1">
    <property type="nucleotide sequence ID" value="NZ_CP041253.1"/>
</dbReference>
<evidence type="ECO:0000313" key="3">
    <source>
        <dbReference type="EMBL" id="QDH79612.1"/>
    </source>
</evidence>
<keyword evidence="1" id="KW-1133">Transmembrane helix</keyword>
<dbReference type="InterPro" id="IPR021994">
    <property type="entry name" value="DUF3592"/>
</dbReference>
<evidence type="ECO:0000256" key="1">
    <source>
        <dbReference type="SAM" id="Phobius"/>
    </source>
</evidence>
<keyword evidence="4" id="KW-1185">Reference proteome</keyword>
<keyword evidence="1" id="KW-0812">Transmembrane</keyword>
<keyword evidence="1" id="KW-0472">Membrane</keyword>
<dbReference type="OrthoDB" id="952978at2"/>
<feature type="domain" description="DUF3592" evidence="2">
    <location>
        <begin position="39"/>
        <end position="108"/>
    </location>
</feature>
<reference evidence="3 4" key="1">
    <citation type="submission" date="2019-06" db="EMBL/GenBank/DDBJ databases">
        <title>Echinicola alkalisoli sp. nov. isolated from saline soil.</title>
        <authorList>
            <person name="Sun J.-Q."/>
            <person name="Xu L."/>
        </authorList>
    </citation>
    <scope>NUCLEOTIDE SEQUENCE [LARGE SCALE GENOMIC DNA]</scope>
    <source>
        <strain evidence="3 4">LN3S3</strain>
    </source>
</reference>
<protein>
    <submittedName>
        <fullName evidence="3">DUF3592 domain-containing protein</fullName>
    </submittedName>
</protein>
<name>A0A514CIH2_9BACT</name>
<dbReference type="Pfam" id="PF12158">
    <property type="entry name" value="DUF3592"/>
    <property type="match status" value="1"/>
</dbReference>
<proteinExistence type="predicted"/>
<dbReference type="Proteomes" id="UP000316614">
    <property type="component" value="Chromosome"/>
</dbReference>
<sequence>MGTIKIISVVFATIGMALLVVAFMSYQSTNDWLDEAMKTDGTVIAFQSSYSDGTTLYRPVIQFEDKGGNNVIFHSSTASSPPAYSKGENVTVLYPESNPNEAKIEGFFSLWGMVVIVGGIGMVFFLVGGGIIFSVKRKSNTDKWLRRNGNSIDTAFQGVILDTSLTVNGRHPFRILSQWQDPTTSEVHVFKSNSLWFDPSQFIDQKNIKVFIGWDNPKKYYMDVSFLPKYGG</sequence>
<feature type="transmembrane region" description="Helical" evidence="1">
    <location>
        <begin position="7"/>
        <end position="26"/>
    </location>
</feature>
<evidence type="ECO:0000313" key="4">
    <source>
        <dbReference type="Proteomes" id="UP000316614"/>
    </source>
</evidence>
<feature type="transmembrane region" description="Helical" evidence="1">
    <location>
        <begin position="108"/>
        <end position="133"/>
    </location>
</feature>
<dbReference type="EMBL" id="CP041253">
    <property type="protein sequence ID" value="QDH79612.1"/>
    <property type="molecule type" value="Genomic_DNA"/>
</dbReference>
<organism evidence="3 4">
    <name type="scientific">Echinicola soli</name>
    <dbReference type="NCBI Taxonomy" id="2591634"/>
    <lineage>
        <taxon>Bacteria</taxon>
        <taxon>Pseudomonadati</taxon>
        <taxon>Bacteroidota</taxon>
        <taxon>Cytophagia</taxon>
        <taxon>Cytophagales</taxon>
        <taxon>Cyclobacteriaceae</taxon>
        <taxon>Echinicola</taxon>
    </lineage>
</organism>
<gene>
    <name evidence="3" type="ORF">FKX85_11410</name>
</gene>